<evidence type="ECO:0000313" key="7">
    <source>
        <dbReference type="Proteomes" id="UP000076079"/>
    </source>
</evidence>
<dbReference type="PATRIC" id="fig|1813736.3.peg.5254"/>
<evidence type="ECO:0000313" key="6">
    <source>
        <dbReference type="EMBL" id="AMY11740.1"/>
    </source>
</evidence>
<reference evidence="6 7" key="1">
    <citation type="journal article" date="2016" name="Genome Announc.">
        <title>First Complete Genome Sequence of a Subdivision 6 Acidobacterium Strain.</title>
        <authorList>
            <person name="Huang S."/>
            <person name="Vieira S."/>
            <person name="Bunk B."/>
            <person name="Riedel T."/>
            <person name="Sproer C."/>
            <person name="Overmann J."/>
        </authorList>
    </citation>
    <scope>NUCLEOTIDE SEQUENCE [LARGE SCALE GENOMIC DNA]</scope>
    <source>
        <strain evidence="7">DSM 100886 HEG_-6_39</strain>
    </source>
</reference>
<dbReference type="Gene3D" id="3.90.1150.10">
    <property type="entry name" value="Aspartate Aminotransferase, domain 1"/>
    <property type="match status" value="1"/>
</dbReference>
<dbReference type="STRING" id="1855912.LuPra_04998"/>
<gene>
    <name evidence="6" type="primary">wbpE</name>
    <name evidence="6" type="ORF">LuPra_04998</name>
</gene>
<dbReference type="InterPro" id="IPR015421">
    <property type="entry name" value="PyrdxlP-dep_Trfase_major"/>
</dbReference>
<sequence length="376" mass="40546">MQPVMQVPLLDLAAQYAPIRDAVVEAVTHVVDTQKFILGPEVEAFEAEVAAYLGASHAIGVSSGTDALLVAMMALDLGPGDEVIVPTYSFFATAGCVSRTGATPVLVDIEPVSCNLDIDAVRRAITSRTRAIVPVHLYGQAADMGPLVALASEHGVEVIEDAAQAIGATLDGQALGTLGRFGCFSFYPSKNLGAAGDAGLVTVKDDEMAARVRLLRVHGAQRTYHHEKVGGNFRMAAIQAAVLRVKLRHLEAWTEARRRNADRYRRLFAAIAPDSPVLLPVQLPGRRHIYNQFVIRAARRDALRDHLRSHGVGCEVYYPVPFHLQPCFAYLGVPAGALPEAERAAAETLALPIYSELDEAQQQYVVETIAAFYAKA</sequence>
<evidence type="ECO:0000256" key="2">
    <source>
        <dbReference type="ARBA" id="ARBA00037999"/>
    </source>
</evidence>
<dbReference type="CDD" id="cd00616">
    <property type="entry name" value="AHBA_syn"/>
    <property type="match status" value="1"/>
</dbReference>
<proteinExistence type="inferred from homology"/>
<dbReference type="EC" id="2.6.1.98" evidence="6"/>
<dbReference type="Gene3D" id="3.40.640.10">
    <property type="entry name" value="Type I PLP-dependent aspartate aminotransferase-like (Major domain)"/>
    <property type="match status" value="1"/>
</dbReference>
<evidence type="ECO:0000256" key="4">
    <source>
        <dbReference type="PIRSR" id="PIRSR000390-2"/>
    </source>
</evidence>
<dbReference type="EMBL" id="CP015136">
    <property type="protein sequence ID" value="AMY11740.1"/>
    <property type="molecule type" value="Genomic_DNA"/>
</dbReference>
<protein>
    <submittedName>
        <fullName evidence="6">UDP-2-acetamido-2-deoxy-3-oxo-D-glucuronate aminotransferase</fullName>
        <ecNumber evidence="6">2.6.1.98</ecNumber>
    </submittedName>
</protein>
<dbReference type="GO" id="GO:0030170">
    <property type="term" value="F:pyridoxal phosphate binding"/>
    <property type="evidence" value="ECO:0007669"/>
    <property type="project" value="TreeGrafter"/>
</dbReference>
<dbReference type="PANTHER" id="PTHR30244">
    <property type="entry name" value="TRANSAMINASE"/>
    <property type="match status" value="1"/>
</dbReference>
<keyword evidence="7" id="KW-1185">Reference proteome</keyword>
<dbReference type="InterPro" id="IPR000653">
    <property type="entry name" value="DegT/StrS_aminotransferase"/>
</dbReference>
<dbReference type="AlphaFoldDB" id="A0A143PUJ8"/>
<keyword evidence="6" id="KW-0808">Transferase</keyword>
<dbReference type="InterPro" id="IPR015424">
    <property type="entry name" value="PyrdxlP-dep_Trfase"/>
</dbReference>
<keyword evidence="6" id="KW-0032">Aminotransferase</keyword>
<feature type="active site" description="Proton acceptor" evidence="3">
    <location>
        <position position="190"/>
    </location>
</feature>
<dbReference type="FunFam" id="3.40.640.10:FF:000089">
    <property type="entry name" value="Aminotransferase, DegT/DnrJ/EryC1/StrS family"/>
    <property type="match status" value="1"/>
</dbReference>
<dbReference type="SUPFAM" id="SSF53383">
    <property type="entry name" value="PLP-dependent transferases"/>
    <property type="match status" value="1"/>
</dbReference>
<dbReference type="Pfam" id="PF01041">
    <property type="entry name" value="DegT_DnrJ_EryC1"/>
    <property type="match status" value="1"/>
</dbReference>
<evidence type="ECO:0000256" key="5">
    <source>
        <dbReference type="RuleBase" id="RU004508"/>
    </source>
</evidence>
<evidence type="ECO:0000256" key="3">
    <source>
        <dbReference type="PIRSR" id="PIRSR000390-1"/>
    </source>
</evidence>
<dbReference type="KEGG" id="abac:LuPra_04998"/>
<name>A0A143PUJ8_LUTPR</name>
<comment type="similarity">
    <text evidence="2 5">Belongs to the DegT/DnrJ/EryC1 family.</text>
</comment>
<dbReference type="PIRSF" id="PIRSF000390">
    <property type="entry name" value="PLP_StrS"/>
    <property type="match status" value="1"/>
</dbReference>
<feature type="modified residue" description="N6-(pyridoxal phosphate)lysine" evidence="4">
    <location>
        <position position="190"/>
    </location>
</feature>
<dbReference type="PANTHER" id="PTHR30244:SF36">
    <property type="entry name" value="3-OXO-GLUCOSE-6-PHOSPHATE:GLUTAMATE AMINOTRANSFERASE"/>
    <property type="match status" value="1"/>
</dbReference>
<dbReference type="RefSeq" id="WP_234800539.1">
    <property type="nucleotide sequence ID" value="NZ_CP015136.1"/>
</dbReference>
<keyword evidence="1 4" id="KW-0663">Pyridoxal phosphate</keyword>
<reference evidence="7" key="2">
    <citation type="submission" date="2016-04" db="EMBL/GenBank/DDBJ databases">
        <title>First Complete Genome Sequence of a Subdivision 6 Acidobacterium.</title>
        <authorList>
            <person name="Huang S."/>
            <person name="Vieira S."/>
            <person name="Bunk B."/>
            <person name="Riedel T."/>
            <person name="Sproeer C."/>
            <person name="Overmann J."/>
        </authorList>
    </citation>
    <scope>NUCLEOTIDE SEQUENCE [LARGE SCALE GENOMIC DNA]</scope>
    <source>
        <strain evidence="7">DSM 100886 HEG_-6_39</strain>
    </source>
</reference>
<dbReference type="Proteomes" id="UP000076079">
    <property type="component" value="Chromosome"/>
</dbReference>
<accession>A0A143PUJ8</accession>
<dbReference type="GO" id="GO:0008483">
    <property type="term" value="F:transaminase activity"/>
    <property type="evidence" value="ECO:0007669"/>
    <property type="project" value="UniProtKB-KW"/>
</dbReference>
<dbReference type="InterPro" id="IPR015422">
    <property type="entry name" value="PyrdxlP-dep_Trfase_small"/>
</dbReference>
<evidence type="ECO:0000256" key="1">
    <source>
        <dbReference type="ARBA" id="ARBA00022898"/>
    </source>
</evidence>
<dbReference type="GO" id="GO:0000271">
    <property type="term" value="P:polysaccharide biosynthetic process"/>
    <property type="evidence" value="ECO:0007669"/>
    <property type="project" value="TreeGrafter"/>
</dbReference>
<organism evidence="6 7">
    <name type="scientific">Luteitalea pratensis</name>
    <dbReference type="NCBI Taxonomy" id="1855912"/>
    <lineage>
        <taxon>Bacteria</taxon>
        <taxon>Pseudomonadati</taxon>
        <taxon>Acidobacteriota</taxon>
        <taxon>Vicinamibacteria</taxon>
        <taxon>Vicinamibacterales</taxon>
        <taxon>Vicinamibacteraceae</taxon>
        <taxon>Luteitalea</taxon>
    </lineage>
</organism>